<gene>
    <name evidence="2" type="ORF">BOTBODRAFT_37553</name>
</gene>
<dbReference type="GO" id="GO:0006048">
    <property type="term" value="P:UDP-N-acetylglucosamine biosynthetic process"/>
    <property type="evidence" value="ECO:0007669"/>
    <property type="project" value="UniProtKB-UniPathway"/>
</dbReference>
<dbReference type="InterPro" id="IPR016181">
    <property type="entry name" value="Acyl_CoA_acyltransferase"/>
</dbReference>
<protein>
    <recommendedName>
        <fullName evidence="1">N-acetyltransferase domain-containing protein</fullName>
    </recommendedName>
</protein>
<dbReference type="InParanoid" id="A0A067MBA7"/>
<evidence type="ECO:0000313" key="2">
    <source>
        <dbReference type="EMBL" id="KDQ08856.1"/>
    </source>
</evidence>
<reference evidence="3" key="1">
    <citation type="journal article" date="2014" name="Proc. Natl. Acad. Sci. U.S.A.">
        <title>Extensive sampling of basidiomycete genomes demonstrates inadequacy of the white-rot/brown-rot paradigm for wood decay fungi.</title>
        <authorList>
            <person name="Riley R."/>
            <person name="Salamov A.A."/>
            <person name="Brown D.W."/>
            <person name="Nagy L.G."/>
            <person name="Floudas D."/>
            <person name="Held B.W."/>
            <person name="Levasseur A."/>
            <person name="Lombard V."/>
            <person name="Morin E."/>
            <person name="Otillar R."/>
            <person name="Lindquist E.A."/>
            <person name="Sun H."/>
            <person name="LaButti K.M."/>
            <person name="Schmutz J."/>
            <person name="Jabbour D."/>
            <person name="Luo H."/>
            <person name="Baker S.E."/>
            <person name="Pisabarro A.G."/>
            <person name="Walton J.D."/>
            <person name="Blanchette R.A."/>
            <person name="Henrissat B."/>
            <person name="Martin F."/>
            <person name="Cullen D."/>
            <person name="Hibbett D.S."/>
            <person name="Grigoriev I.V."/>
        </authorList>
    </citation>
    <scope>NUCLEOTIDE SEQUENCE [LARGE SCALE GENOMIC DNA]</scope>
    <source>
        <strain evidence="3">FD-172 SS1</strain>
    </source>
</reference>
<dbReference type="OrthoDB" id="329272at2759"/>
<organism evidence="2 3">
    <name type="scientific">Botryobasidium botryosum (strain FD-172 SS1)</name>
    <dbReference type="NCBI Taxonomy" id="930990"/>
    <lineage>
        <taxon>Eukaryota</taxon>
        <taxon>Fungi</taxon>
        <taxon>Dikarya</taxon>
        <taxon>Basidiomycota</taxon>
        <taxon>Agaricomycotina</taxon>
        <taxon>Agaricomycetes</taxon>
        <taxon>Cantharellales</taxon>
        <taxon>Botryobasidiaceae</taxon>
        <taxon>Botryobasidium</taxon>
    </lineage>
</organism>
<dbReference type="EMBL" id="KL198085">
    <property type="protein sequence ID" value="KDQ08856.1"/>
    <property type="molecule type" value="Genomic_DNA"/>
</dbReference>
<dbReference type="Proteomes" id="UP000027195">
    <property type="component" value="Unassembled WGS sequence"/>
</dbReference>
<dbReference type="Pfam" id="PF13673">
    <property type="entry name" value="Acetyltransf_10"/>
    <property type="match status" value="1"/>
</dbReference>
<dbReference type="CDD" id="cd04301">
    <property type="entry name" value="NAT_SF"/>
    <property type="match status" value="1"/>
</dbReference>
<dbReference type="UniPathway" id="UPA00113">
    <property type="reaction ID" value="UER00529"/>
</dbReference>
<dbReference type="HOGENOM" id="CLU_056607_6_0_1"/>
<dbReference type="STRING" id="930990.A0A067MBA7"/>
<dbReference type="PROSITE" id="PS51186">
    <property type="entry name" value="GNAT"/>
    <property type="match status" value="1"/>
</dbReference>
<accession>A0A067MBA7</accession>
<keyword evidence="3" id="KW-1185">Reference proteome</keyword>
<dbReference type="AlphaFoldDB" id="A0A067MBA7"/>
<evidence type="ECO:0000259" key="1">
    <source>
        <dbReference type="PROSITE" id="PS51186"/>
    </source>
</evidence>
<feature type="domain" description="N-acetyltransferase" evidence="1">
    <location>
        <begin position="1"/>
        <end position="132"/>
    </location>
</feature>
<dbReference type="GO" id="GO:0016747">
    <property type="term" value="F:acyltransferase activity, transferring groups other than amino-acyl groups"/>
    <property type="evidence" value="ECO:0007669"/>
    <property type="project" value="InterPro"/>
</dbReference>
<dbReference type="Gene3D" id="3.40.630.30">
    <property type="match status" value="1"/>
</dbReference>
<proteinExistence type="predicted"/>
<name>A0A067MBA7_BOTB1</name>
<evidence type="ECO:0000313" key="3">
    <source>
        <dbReference type="Proteomes" id="UP000027195"/>
    </source>
</evidence>
<dbReference type="SUPFAM" id="SSF55729">
    <property type="entry name" value="Acyl-CoA N-acyltransferases (Nat)"/>
    <property type="match status" value="1"/>
</dbReference>
<sequence length="142" mass="16544">MKIRIAVFVDEQKFPLDTEADEYDAVAIHLLLRLVPSLEPIGTIRLITPKYKLTRLCVLPRYRKLRLGDLLVKELHKYAIQDARTRSLDQITIVTHSQIPVKAFYKRSGYVEEGEEFDEEGAPHQKMLVTLQVDETRKPEER</sequence>
<dbReference type="InterPro" id="IPR000182">
    <property type="entry name" value="GNAT_dom"/>
</dbReference>